<evidence type="ECO:0000313" key="1">
    <source>
        <dbReference type="EMBL" id="KKM45060.1"/>
    </source>
</evidence>
<name>A0A0F9LN32_9ZZZZ</name>
<comment type="caution">
    <text evidence="1">The sequence shown here is derived from an EMBL/GenBank/DDBJ whole genome shotgun (WGS) entry which is preliminary data.</text>
</comment>
<sequence length="102" mass="12367">MSEYYSREHLGDVKLLHIEEVETEIKVIGEPYKVIPMYEVRFAFKKDRERNPTTCNIYRVIVEKVDKAIIEKAIIDDIRRQKRWNKTLKSFEYLEFDPWDAV</sequence>
<organism evidence="1">
    <name type="scientific">marine sediment metagenome</name>
    <dbReference type="NCBI Taxonomy" id="412755"/>
    <lineage>
        <taxon>unclassified sequences</taxon>
        <taxon>metagenomes</taxon>
        <taxon>ecological metagenomes</taxon>
    </lineage>
</organism>
<dbReference type="EMBL" id="LAZR01012064">
    <property type="protein sequence ID" value="KKM45060.1"/>
    <property type="molecule type" value="Genomic_DNA"/>
</dbReference>
<proteinExistence type="predicted"/>
<gene>
    <name evidence="1" type="ORF">LCGC14_1561270</name>
</gene>
<reference evidence="1" key="1">
    <citation type="journal article" date="2015" name="Nature">
        <title>Complex archaea that bridge the gap between prokaryotes and eukaryotes.</title>
        <authorList>
            <person name="Spang A."/>
            <person name="Saw J.H."/>
            <person name="Jorgensen S.L."/>
            <person name="Zaremba-Niedzwiedzka K."/>
            <person name="Martijn J."/>
            <person name="Lind A.E."/>
            <person name="van Eijk R."/>
            <person name="Schleper C."/>
            <person name="Guy L."/>
            <person name="Ettema T.J."/>
        </authorList>
    </citation>
    <scope>NUCLEOTIDE SEQUENCE</scope>
</reference>
<accession>A0A0F9LN32</accession>
<dbReference type="AlphaFoldDB" id="A0A0F9LN32"/>
<protein>
    <submittedName>
        <fullName evidence="1">Uncharacterized protein</fullName>
    </submittedName>
</protein>